<dbReference type="AlphaFoldDB" id="A0A812ZFB8"/>
<name>A0A812ZFB8_9DINO</name>
<organism evidence="1 2">
    <name type="scientific">Symbiodinium necroappetens</name>
    <dbReference type="NCBI Taxonomy" id="1628268"/>
    <lineage>
        <taxon>Eukaryota</taxon>
        <taxon>Sar</taxon>
        <taxon>Alveolata</taxon>
        <taxon>Dinophyceae</taxon>
        <taxon>Suessiales</taxon>
        <taxon>Symbiodiniaceae</taxon>
        <taxon>Symbiodinium</taxon>
    </lineage>
</organism>
<dbReference type="Proteomes" id="UP000601435">
    <property type="component" value="Unassembled WGS sequence"/>
</dbReference>
<dbReference type="EMBL" id="CAJNJA010047696">
    <property type="protein sequence ID" value="CAE7825889.1"/>
    <property type="molecule type" value="Genomic_DNA"/>
</dbReference>
<gene>
    <name evidence="1" type="ORF">SNEC2469_LOCUS24628</name>
</gene>
<evidence type="ECO:0000313" key="1">
    <source>
        <dbReference type="EMBL" id="CAE7825889.1"/>
    </source>
</evidence>
<protein>
    <submittedName>
        <fullName evidence="1">Uncharacterized protein</fullName>
    </submittedName>
</protein>
<evidence type="ECO:0000313" key="2">
    <source>
        <dbReference type="Proteomes" id="UP000601435"/>
    </source>
</evidence>
<comment type="caution">
    <text evidence="1">The sequence shown here is derived from an EMBL/GenBank/DDBJ whole genome shotgun (WGS) entry which is preliminary data.</text>
</comment>
<sequence length="215" mass="23471">MASRAILRQCAAERGMFGSWSNASLLETKPRLVRNFSSAAVSSGAADLHCTPLQRRGFQSDCYLVATSSINMDARTRLGLFPACYGVEVENEVDQKVASFEKSTIESLEEVDPTLSHMSPAFKLALQPGPCEGPVRVMTLLSVATSLLVGRMVAGPLRHLTDLMDKLSELDFEPENALSRGARRSYIQDVAELEIAFGRLARGIGMFARFVPETV</sequence>
<proteinExistence type="predicted"/>
<feature type="non-terminal residue" evidence="1">
    <location>
        <position position="1"/>
    </location>
</feature>
<dbReference type="OrthoDB" id="428212at2759"/>
<keyword evidence="2" id="KW-1185">Reference proteome</keyword>
<reference evidence="1" key="1">
    <citation type="submission" date="2021-02" db="EMBL/GenBank/DDBJ databases">
        <authorList>
            <person name="Dougan E. K."/>
            <person name="Rhodes N."/>
            <person name="Thang M."/>
            <person name="Chan C."/>
        </authorList>
    </citation>
    <scope>NUCLEOTIDE SEQUENCE</scope>
</reference>
<accession>A0A812ZFB8</accession>